<feature type="transmembrane region" description="Helical" evidence="1">
    <location>
        <begin position="119"/>
        <end position="139"/>
    </location>
</feature>
<protein>
    <submittedName>
        <fullName evidence="3">Uncharacterized protein</fullName>
    </submittedName>
</protein>
<feature type="signal peptide" evidence="2">
    <location>
        <begin position="1"/>
        <end position="18"/>
    </location>
</feature>
<feature type="chain" id="PRO_5046199007" evidence="2">
    <location>
        <begin position="19"/>
        <end position="210"/>
    </location>
</feature>
<organism evidence="3 4">
    <name type="scientific">Brenneria populi</name>
    <dbReference type="NCBI Taxonomy" id="1505588"/>
    <lineage>
        <taxon>Bacteria</taxon>
        <taxon>Pseudomonadati</taxon>
        <taxon>Pseudomonadota</taxon>
        <taxon>Gammaproteobacteria</taxon>
        <taxon>Enterobacterales</taxon>
        <taxon>Pectobacteriaceae</taxon>
        <taxon>Brenneria</taxon>
    </lineage>
</organism>
<sequence length="210" mass="24266">MAIGLSSIALIGASAALAAVIFKNKEPRVKEVIDLAQFTPEEIDASPQLKIVKNDLNAYLTGIQDVQFHEILVDIIDKYNKPVGYFSRLEGRLTLDLPYYIEIKKNKKWYGDFVGKENLLSYFVHFMVFISLIFLAINYENHRNNWVKSASLGFSATAGVVLYYWFSSIEFKHKRYTSPKELKEYEDIFRDYAKKKQSDNIIVKDNTLDK</sequence>
<name>A0ABU6JRB0_9GAMM</name>
<dbReference type="Proteomes" id="UP001309705">
    <property type="component" value="Unassembled WGS sequence"/>
</dbReference>
<comment type="caution">
    <text evidence="3">The sequence shown here is derived from an EMBL/GenBank/DDBJ whole genome shotgun (WGS) entry which is preliminary data.</text>
</comment>
<keyword evidence="1" id="KW-1133">Transmembrane helix</keyword>
<gene>
    <name evidence="3" type="ORF">VSX58_11265</name>
</gene>
<keyword evidence="1" id="KW-0472">Membrane</keyword>
<evidence type="ECO:0000256" key="1">
    <source>
        <dbReference type="SAM" id="Phobius"/>
    </source>
</evidence>
<dbReference type="RefSeq" id="WP_327618147.1">
    <property type="nucleotide sequence ID" value="NZ_JAYWTM010000007.1"/>
</dbReference>
<proteinExistence type="predicted"/>
<evidence type="ECO:0000256" key="2">
    <source>
        <dbReference type="SAM" id="SignalP"/>
    </source>
</evidence>
<keyword evidence="1" id="KW-0812">Transmembrane</keyword>
<keyword evidence="4" id="KW-1185">Reference proteome</keyword>
<keyword evidence="2" id="KW-0732">Signal</keyword>
<reference evidence="3 4" key="1">
    <citation type="journal article" date="2017" name="Int. J. Syst. Evol. Microbiol.">
        <title>Brenneria populi subsp. brevivirga subsp. nov. isolated from symptomatic bark of Populus x euramericana canker, and description of Brenneria populi subsp. populi subsp. nov.</title>
        <authorList>
            <person name="Zheng M.H."/>
            <person name="Piao C.G."/>
            <person name="Xue H."/>
            <person name="Guo M.W."/>
            <person name="Li Y."/>
        </authorList>
    </citation>
    <scope>NUCLEOTIDE SEQUENCE [LARGE SCALE GENOMIC DNA]</scope>
    <source>
        <strain evidence="3 4">D9-5</strain>
    </source>
</reference>
<accession>A0ABU6JRB0</accession>
<evidence type="ECO:0000313" key="3">
    <source>
        <dbReference type="EMBL" id="MEC5343171.1"/>
    </source>
</evidence>
<dbReference type="EMBL" id="JAYWTM010000007">
    <property type="protein sequence ID" value="MEC5343171.1"/>
    <property type="molecule type" value="Genomic_DNA"/>
</dbReference>
<evidence type="ECO:0000313" key="4">
    <source>
        <dbReference type="Proteomes" id="UP001309705"/>
    </source>
</evidence>
<feature type="transmembrane region" description="Helical" evidence="1">
    <location>
        <begin position="146"/>
        <end position="166"/>
    </location>
</feature>